<evidence type="ECO:0000313" key="4">
    <source>
        <dbReference type="Proteomes" id="UP000749646"/>
    </source>
</evidence>
<feature type="region of interest" description="Disordered" evidence="1">
    <location>
        <begin position="74"/>
        <end position="306"/>
    </location>
</feature>
<comment type="caution">
    <text evidence="3">The sequence shown here is derived from an EMBL/GenBank/DDBJ whole genome shotgun (WGS) entry which is preliminary data.</text>
</comment>
<feature type="compositionally biased region" description="Polar residues" evidence="1">
    <location>
        <begin position="225"/>
        <end position="255"/>
    </location>
</feature>
<accession>A0A9P6MGR2</accession>
<feature type="non-terminal residue" evidence="3">
    <location>
        <position position="1"/>
    </location>
</feature>
<feature type="region of interest" description="Disordered" evidence="1">
    <location>
        <begin position="1"/>
        <end position="23"/>
    </location>
</feature>
<proteinExistence type="predicted"/>
<dbReference type="Proteomes" id="UP000749646">
    <property type="component" value="Unassembled WGS sequence"/>
</dbReference>
<reference evidence="3" key="1">
    <citation type="journal article" date="2020" name="Fungal Divers.">
        <title>Resolving the Mortierellaceae phylogeny through synthesis of multi-gene phylogenetics and phylogenomics.</title>
        <authorList>
            <person name="Vandepol N."/>
            <person name="Liber J."/>
            <person name="Desiro A."/>
            <person name="Na H."/>
            <person name="Kennedy M."/>
            <person name="Barry K."/>
            <person name="Grigoriev I.V."/>
            <person name="Miller A.N."/>
            <person name="O'Donnell K."/>
            <person name="Stajich J.E."/>
            <person name="Bonito G."/>
        </authorList>
    </citation>
    <scope>NUCLEOTIDE SEQUENCE</scope>
    <source>
        <strain evidence="3">MES-2147</strain>
    </source>
</reference>
<feature type="region of interest" description="Disordered" evidence="1">
    <location>
        <begin position="38"/>
        <end position="61"/>
    </location>
</feature>
<name>A0A9P6MGR2_9FUNG</name>
<feature type="compositionally biased region" description="Low complexity" evidence="1">
    <location>
        <begin position="214"/>
        <end position="224"/>
    </location>
</feature>
<feature type="compositionally biased region" description="Low complexity" evidence="1">
    <location>
        <begin position="124"/>
        <end position="135"/>
    </location>
</feature>
<dbReference type="EMBL" id="JAAAHW010000715">
    <property type="protein sequence ID" value="KAF9999657.1"/>
    <property type="molecule type" value="Genomic_DNA"/>
</dbReference>
<gene>
    <name evidence="3" type="ORF">BGZ65_005022</name>
</gene>
<sequence length="389" mass="41135">MFSWKKQNPPSQRRSTPSATGDYNDLIAHARGLATADLDHVEGDDDMAVEDGDLGDVDLDDPELLAELQGLTDGISAAKPKAKPAVANLAPSKEPAPKSTASSRPTLAPVAKPAVKNSPSSAQPSSNKPSPSTTPAVLPSLTSLGINMEELMDDGDDEEVELTEDDWNDPHLLAQLEAFGGHVDQHDQKPQHTTGTSSGKQVDPTPVPTDKDVPTSSPVTHSTSIPKETSSLSSPTKTRPPNEQNPLSGTSSPTASHLPKTKVSDVQDADGDSIMAEEPTDSEGLQKTTTVSSAVGIDPLKNPEEPSNKVVQVSLKLLQIRETQYKTATLDAKRAGNMTLAGDRLKTLKALRNYIRLVEAGGFLDPELYQVPDEPPLTTSASAKADISA</sequence>
<evidence type="ECO:0000313" key="3">
    <source>
        <dbReference type="EMBL" id="KAF9999657.1"/>
    </source>
</evidence>
<protein>
    <recommendedName>
        <fullName evidence="2">DM14 domain-containing protein</fullName>
    </recommendedName>
</protein>
<feature type="compositionally biased region" description="Acidic residues" evidence="1">
    <location>
        <begin position="150"/>
        <end position="167"/>
    </location>
</feature>
<feature type="compositionally biased region" description="Polar residues" evidence="1">
    <location>
        <begin position="1"/>
        <end position="21"/>
    </location>
</feature>
<feature type="domain" description="DM14" evidence="2">
    <location>
        <begin position="315"/>
        <end position="375"/>
    </location>
</feature>
<feature type="compositionally biased region" description="Low complexity" evidence="1">
    <location>
        <begin position="77"/>
        <end position="91"/>
    </location>
</feature>
<evidence type="ECO:0000256" key="1">
    <source>
        <dbReference type="SAM" id="MobiDB-lite"/>
    </source>
</evidence>
<feature type="compositionally biased region" description="Polar residues" evidence="1">
    <location>
        <begin position="283"/>
        <end position="293"/>
    </location>
</feature>
<feature type="compositionally biased region" description="Polar residues" evidence="1">
    <location>
        <begin position="191"/>
        <end position="200"/>
    </location>
</feature>
<organism evidence="3 4">
    <name type="scientific">Modicella reniformis</name>
    <dbReference type="NCBI Taxonomy" id="1440133"/>
    <lineage>
        <taxon>Eukaryota</taxon>
        <taxon>Fungi</taxon>
        <taxon>Fungi incertae sedis</taxon>
        <taxon>Mucoromycota</taxon>
        <taxon>Mortierellomycotina</taxon>
        <taxon>Mortierellomycetes</taxon>
        <taxon>Mortierellales</taxon>
        <taxon>Mortierellaceae</taxon>
        <taxon>Modicella</taxon>
    </lineage>
</organism>
<dbReference type="AlphaFoldDB" id="A0A9P6MGR2"/>
<keyword evidence="4" id="KW-1185">Reference proteome</keyword>
<feature type="compositionally biased region" description="Acidic residues" evidence="1">
    <location>
        <begin position="42"/>
        <end position="61"/>
    </location>
</feature>
<dbReference type="SMART" id="SM00685">
    <property type="entry name" value="DM14"/>
    <property type="match status" value="1"/>
</dbReference>
<dbReference type="InterPro" id="IPR006608">
    <property type="entry name" value="CC2D1A/B_DM14"/>
</dbReference>
<evidence type="ECO:0000259" key="2">
    <source>
        <dbReference type="SMART" id="SM00685"/>
    </source>
</evidence>